<dbReference type="Pfam" id="PF00351">
    <property type="entry name" value="Biopterin_H"/>
    <property type="match status" value="1"/>
</dbReference>
<comment type="cofactor">
    <cofactor evidence="1">
        <name>Fe(2+)</name>
        <dbReference type="ChEBI" id="CHEBI:29033"/>
    </cofactor>
</comment>
<reference evidence="9" key="1">
    <citation type="submission" date="2020-11" db="EMBL/GenBank/DDBJ databases">
        <authorList>
            <person name="Tran Van P."/>
        </authorList>
    </citation>
    <scope>NUCLEOTIDE SEQUENCE</scope>
</reference>
<evidence type="ECO:0000256" key="1">
    <source>
        <dbReference type="ARBA" id="ARBA00001954"/>
    </source>
</evidence>
<keyword evidence="10" id="KW-1185">Reference proteome</keyword>
<keyword evidence="4" id="KW-0479">Metal-binding</keyword>
<evidence type="ECO:0000313" key="10">
    <source>
        <dbReference type="Proteomes" id="UP000678499"/>
    </source>
</evidence>
<dbReference type="OrthoDB" id="983542at2759"/>
<dbReference type="Gene3D" id="1.10.800.10">
    <property type="entry name" value="Aromatic amino acid hydroxylase"/>
    <property type="match status" value="1"/>
</dbReference>
<dbReference type="SUPFAM" id="SSF56534">
    <property type="entry name" value="Aromatic aminoacid monoxygenases, catalytic and oligomerization domains"/>
    <property type="match status" value="1"/>
</dbReference>
<dbReference type="EMBL" id="OA890253">
    <property type="protein sequence ID" value="CAD7284446.1"/>
    <property type="molecule type" value="Genomic_DNA"/>
</dbReference>
<evidence type="ECO:0000313" key="9">
    <source>
        <dbReference type="EMBL" id="CAD7284446.1"/>
    </source>
</evidence>
<feature type="domain" description="Biopterin-dependent aromatic amino acid hydroxylase family profile" evidence="8">
    <location>
        <begin position="1"/>
        <end position="121"/>
    </location>
</feature>
<dbReference type="InterPro" id="IPR019774">
    <property type="entry name" value="Aromatic-AA_hydroxylase_C"/>
</dbReference>
<evidence type="ECO:0000256" key="4">
    <source>
        <dbReference type="ARBA" id="ARBA00022723"/>
    </source>
</evidence>
<organism evidence="9">
    <name type="scientific">Notodromas monacha</name>
    <dbReference type="NCBI Taxonomy" id="399045"/>
    <lineage>
        <taxon>Eukaryota</taxon>
        <taxon>Metazoa</taxon>
        <taxon>Ecdysozoa</taxon>
        <taxon>Arthropoda</taxon>
        <taxon>Crustacea</taxon>
        <taxon>Oligostraca</taxon>
        <taxon>Ostracoda</taxon>
        <taxon>Podocopa</taxon>
        <taxon>Podocopida</taxon>
        <taxon>Cypridocopina</taxon>
        <taxon>Cypridoidea</taxon>
        <taxon>Cyprididae</taxon>
        <taxon>Notodromas</taxon>
    </lineage>
</organism>
<dbReference type="InterPro" id="IPR001273">
    <property type="entry name" value="ArAA_hydroxylase"/>
</dbReference>
<dbReference type="EC" id="1.14.16.1" evidence="3"/>
<evidence type="ECO:0000256" key="7">
    <source>
        <dbReference type="ARBA" id="ARBA00023033"/>
    </source>
</evidence>
<evidence type="ECO:0000256" key="5">
    <source>
        <dbReference type="ARBA" id="ARBA00023002"/>
    </source>
</evidence>
<proteinExistence type="inferred from homology"/>
<keyword evidence="5" id="KW-0560">Oxidoreductase</keyword>
<keyword evidence="6" id="KW-0408">Iron</keyword>
<dbReference type="PANTHER" id="PTHR11473">
    <property type="entry name" value="AROMATIC AMINO ACID HYDROXYLASE"/>
    <property type="match status" value="1"/>
</dbReference>
<sequence>MDLDRFSNRILSYGAELESDHPGFTDPIYRQRRKFFADIAFNYKHGEKIPTIDYTEEEIKTWGVVFNSLTNLYKTHACKEFNYVFPLLIENCGYREDNIPQLQGVSDFLKKVNDSGHAIFE</sequence>
<name>A0A7R9GJ45_9CRUS</name>
<dbReference type="PROSITE" id="PS51410">
    <property type="entry name" value="BH4_AAA_HYDROXYL_2"/>
    <property type="match status" value="1"/>
</dbReference>
<comment type="similarity">
    <text evidence="2">Belongs to the biopterin-dependent aromatic amino acid hydroxylase family.</text>
</comment>
<evidence type="ECO:0000256" key="2">
    <source>
        <dbReference type="ARBA" id="ARBA00009712"/>
    </source>
</evidence>
<dbReference type="InterPro" id="IPR036329">
    <property type="entry name" value="Aro-AA_hydroxylase_C_sf"/>
</dbReference>
<keyword evidence="7" id="KW-0503">Monooxygenase</keyword>
<dbReference type="Proteomes" id="UP000678499">
    <property type="component" value="Unassembled WGS sequence"/>
</dbReference>
<dbReference type="InterPro" id="IPR036951">
    <property type="entry name" value="ArAA_hydroxylase_sf"/>
</dbReference>
<dbReference type="PANTHER" id="PTHR11473:SF24">
    <property type="entry name" value="PHENYLALANINE-4-HYDROXYLASE"/>
    <property type="match status" value="1"/>
</dbReference>
<gene>
    <name evidence="9" type="ORF">NMOB1V02_LOCUS12052</name>
</gene>
<evidence type="ECO:0000256" key="6">
    <source>
        <dbReference type="ARBA" id="ARBA00023004"/>
    </source>
</evidence>
<evidence type="ECO:0000259" key="8">
    <source>
        <dbReference type="PROSITE" id="PS51410"/>
    </source>
</evidence>
<evidence type="ECO:0000256" key="3">
    <source>
        <dbReference type="ARBA" id="ARBA00011995"/>
    </source>
</evidence>
<dbReference type="AlphaFoldDB" id="A0A7R9GJ45"/>
<dbReference type="GO" id="GO:0005506">
    <property type="term" value="F:iron ion binding"/>
    <property type="evidence" value="ECO:0007669"/>
    <property type="project" value="InterPro"/>
</dbReference>
<dbReference type="GO" id="GO:0004505">
    <property type="term" value="F:phenylalanine 4-monooxygenase activity"/>
    <property type="evidence" value="ECO:0007669"/>
    <property type="project" value="UniProtKB-EC"/>
</dbReference>
<accession>A0A7R9GJ45</accession>
<dbReference type="EMBL" id="CAJPEX010008216">
    <property type="protein sequence ID" value="CAG0924598.1"/>
    <property type="molecule type" value="Genomic_DNA"/>
</dbReference>
<protein>
    <recommendedName>
        <fullName evidence="3">phenylalanine 4-monooxygenase</fullName>
        <ecNumber evidence="3">1.14.16.1</ecNumber>
    </recommendedName>
</protein>